<dbReference type="SUPFAM" id="SSF52743">
    <property type="entry name" value="Subtilisin-like"/>
    <property type="match status" value="1"/>
</dbReference>
<keyword evidence="1" id="KW-0378">Hydrolase</keyword>
<dbReference type="PROSITE" id="PS00136">
    <property type="entry name" value="SUBTILASE_ASP"/>
    <property type="match status" value="1"/>
</dbReference>
<accession>A0A2K0T7N1</accession>
<evidence type="ECO:0000259" key="2">
    <source>
        <dbReference type="Pfam" id="PF00082"/>
    </source>
</evidence>
<feature type="domain" description="Peptidase S8/S53" evidence="2">
    <location>
        <begin position="316"/>
        <end position="399"/>
    </location>
</feature>
<gene>
    <name evidence="3" type="ORF">TGAMA5MH_06626</name>
</gene>
<evidence type="ECO:0000256" key="1">
    <source>
        <dbReference type="ARBA" id="ARBA00022801"/>
    </source>
</evidence>
<dbReference type="GO" id="GO:0004252">
    <property type="term" value="F:serine-type endopeptidase activity"/>
    <property type="evidence" value="ECO:0007669"/>
    <property type="project" value="InterPro"/>
</dbReference>
<dbReference type="Pfam" id="PF00082">
    <property type="entry name" value="Peptidase_S8"/>
    <property type="match status" value="1"/>
</dbReference>
<organism evidence="3 4">
    <name type="scientific">Trichoderma gamsii</name>
    <dbReference type="NCBI Taxonomy" id="398673"/>
    <lineage>
        <taxon>Eukaryota</taxon>
        <taxon>Fungi</taxon>
        <taxon>Dikarya</taxon>
        <taxon>Ascomycota</taxon>
        <taxon>Pezizomycotina</taxon>
        <taxon>Sordariomycetes</taxon>
        <taxon>Hypocreomycetidae</taxon>
        <taxon>Hypocreales</taxon>
        <taxon>Hypocreaceae</taxon>
        <taxon>Trichoderma</taxon>
    </lineage>
</organism>
<comment type="caution">
    <text evidence="3">The sequence shown here is derived from an EMBL/GenBank/DDBJ whole genome shotgun (WGS) entry which is preliminary data.</text>
</comment>
<dbReference type="InterPro" id="IPR036852">
    <property type="entry name" value="Peptidase_S8/S53_dom_sf"/>
</dbReference>
<proteinExistence type="predicted"/>
<dbReference type="InterPro" id="IPR000209">
    <property type="entry name" value="Peptidase_S8/S53_dom"/>
</dbReference>
<protein>
    <recommendedName>
        <fullName evidence="2">Peptidase S8/S53 domain-containing protein</fullName>
    </recommendedName>
</protein>
<dbReference type="EMBL" id="MTYH01000057">
    <property type="protein sequence ID" value="PNP41525.1"/>
    <property type="molecule type" value="Genomic_DNA"/>
</dbReference>
<dbReference type="Proteomes" id="UP000236546">
    <property type="component" value="Unassembled WGS sequence"/>
</dbReference>
<dbReference type="Gene3D" id="3.40.50.200">
    <property type="entry name" value="Peptidase S8/S53 domain"/>
    <property type="match status" value="1"/>
</dbReference>
<evidence type="ECO:0000313" key="3">
    <source>
        <dbReference type="EMBL" id="PNP41525.1"/>
    </source>
</evidence>
<name>A0A2K0T7N1_9HYPO</name>
<sequence>MPWNEFLKRFGADTSSGRLKFDSVLQYVAFPEVQVQTKGRQADSEREAEEISGVRQIGVSGRKDMKYFFDWLYNKGVRHIITLSVEEIPGEKVHSDRAIQESLERFTIERLDWRKPDLDPVTILHIGSKAAGTQTFTNDNENSTQPIPQQLRQLSLKWSGSNSVLRAWSEPEGLPLLPRLQRIYIYKPSPNQEYDASQWIISNVKKFRMRLNANRKAIRDREVTTSTGQNRFSDVDMAFGDVEVEIIDSGKHEERTLISRDMPHFTTSSIIKGVNSHSWLESTDRFAGEMTNFWQETVKEFLVSGHNLGTETKFEDDVIVALIDDGVDMFDPALSDRVLEGKSFDFHDGKVRPSFSSAKGHGTVMASMILRTCPMAKVYPIRLKTYPNANGKSNIDAEYAAQACQFRYFDV</sequence>
<dbReference type="AlphaFoldDB" id="A0A2K0T7N1"/>
<dbReference type="OrthoDB" id="5093543at2759"/>
<evidence type="ECO:0000313" key="4">
    <source>
        <dbReference type="Proteomes" id="UP000236546"/>
    </source>
</evidence>
<reference evidence="3 4" key="1">
    <citation type="submission" date="2017-02" db="EMBL/GenBank/DDBJ databases">
        <title>Genomes of Trichoderma spp. with biocontrol activity.</title>
        <authorList>
            <person name="Gardiner D."/>
            <person name="Kazan K."/>
            <person name="Vos C."/>
            <person name="Harvey P."/>
        </authorList>
    </citation>
    <scope>NUCLEOTIDE SEQUENCE [LARGE SCALE GENOMIC DNA]</scope>
    <source>
        <strain evidence="3 4">A5MH</strain>
    </source>
</reference>
<dbReference type="InterPro" id="IPR023827">
    <property type="entry name" value="Peptidase_S8_Asp-AS"/>
</dbReference>
<dbReference type="GO" id="GO:0006508">
    <property type="term" value="P:proteolysis"/>
    <property type="evidence" value="ECO:0007669"/>
    <property type="project" value="InterPro"/>
</dbReference>